<proteinExistence type="predicted"/>
<dbReference type="GeneID" id="63829290"/>
<gene>
    <name evidence="1" type="ORF">LAESUDRAFT_757086</name>
</gene>
<accession>A0A165FFP1</accession>
<organism evidence="1 2">
    <name type="scientific">Laetiporus sulphureus 93-53</name>
    <dbReference type="NCBI Taxonomy" id="1314785"/>
    <lineage>
        <taxon>Eukaryota</taxon>
        <taxon>Fungi</taxon>
        <taxon>Dikarya</taxon>
        <taxon>Basidiomycota</taxon>
        <taxon>Agaricomycotina</taxon>
        <taxon>Agaricomycetes</taxon>
        <taxon>Polyporales</taxon>
        <taxon>Laetiporus</taxon>
    </lineage>
</organism>
<dbReference type="InParanoid" id="A0A165FFP1"/>
<keyword evidence="2" id="KW-1185">Reference proteome</keyword>
<reference evidence="1 2" key="1">
    <citation type="journal article" date="2016" name="Mol. Biol. Evol.">
        <title>Comparative Genomics of Early-Diverging Mushroom-Forming Fungi Provides Insights into the Origins of Lignocellulose Decay Capabilities.</title>
        <authorList>
            <person name="Nagy L.G."/>
            <person name="Riley R."/>
            <person name="Tritt A."/>
            <person name="Adam C."/>
            <person name="Daum C."/>
            <person name="Floudas D."/>
            <person name="Sun H."/>
            <person name="Yadav J.S."/>
            <person name="Pangilinan J."/>
            <person name="Larsson K.H."/>
            <person name="Matsuura K."/>
            <person name="Barry K."/>
            <person name="Labutti K."/>
            <person name="Kuo R."/>
            <person name="Ohm R.A."/>
            <person name="Bhattacharya S.S."/>
            <person name="Shirouzu T."/>
            <person name="Yoshinaga Y."/>
            <person name="Martin F.M."/>
            <person name="Grigoriev I.V."/>
            <person name="Hibbett D.S."/>
        </authorList>
    </citation>
    <scope>NUCLEOTIDE SEQUENCE [LARGE SCALE GENOMIC DNA]</scope>
    <source>
        <strain evidence="1 2">93-53</strain>
    </source>
</reference>
<dbReference type="EMBL" id="KV427613">
    <property type="protein sequence ID" value="KZT08901.1"/>
    <property type="molecule type" value="Genomic_DNA"/>
</dbReference>
<dbReference type="Proteomes" id="UP000076871">
    <property type="component" value="Unassembled WGS sequence"/>
</dbReference>
<name>A0A165FFP1_9APHY</name>
<evidence type="ECO:0000313" key="2">
    <source>
        <dbReference type="Proteomes" id="UP000076871"/>
    </source>
</evidence>
<dbReference type="RefSeq" id="XP_040766641.1">
    <property type="nucleotide sequence ID" value="XM_040912262.1"/>
</dbReference>
<protein>
    <submittedName>
        <fullName evidence="1">Uncharacterized protein</fullName>
    </submittedName>
</protein>
<dbReference type="AlphaFoldDB" id="A0A165FFP1"/>
<evidence type="ECO:0000313" key="1">
    <source>
        <dbReference type="EMBL" id="KZT08901.1"/>
    </source>
</evidence>
<sequence>MATIYKGRGYAEDTPISSYEECLPVPPQLRSALIILAEEKAVSAAVRLKKESKKPGKKELAPASCTLKILLCRFDLVTTRTFKCAHSKDSESELEHF</sequence>